<evidence type="ECO:0000256" key="1">
    <source>
        <dbReference type="ARBA" id="ARBA00022729"/>
    </source>
</evidence>
<organism evidence="4 5">
    <name type="scientific">Sulfitobacter sediminilitoris</name>
    <dbReference type="NCBI Taxonomy" id="2698830"/>
    <lineage>
        <taxon>Bacteria</taxon>
        <taxon>Pseudomonadati</taxon>
        <taxon>Pseudomonadota</taxon>
        <taxon>Alphaproteobacteria</taxon>
        <taxon>Rhodobacterales</taxon>
        <taxon>Roseobacteraceae</taxon>
        <taxon>Sulfitobacter</taxon>
    </lineage>
</organism>
<dbReference type="Proteomes" id="UP000468591">
    <property type="component" value="Unassembled WGS sequence"/>
</dbReference>
<keyword evidence="1 2" id="KW-0732">Signal</keyword>
<dbReference type="Pfam" id="PF01551">
    <property type="entry name" value="Peptidase_M23"/>
    <property type="match status" value="1"/>
</dbReference>
<accession>A0A6P0C9J0</accession>
<keyword evidence="5" id="KW-1185">Reference proteome</keyword>
<sequence length="326" mass="34861">MSLRAFAALILSSASSVLAEDLLLSFPVDCTLGQDCYIQQYMDRDPGDGYSDYQCRGLSYDGHKGTDFALPTRADMQAGVDVFAAAPGRVRGFRDGMPDTGWTRETVAEVEGRECGNGVVLFHPGGWETQYCHLMQGSITVRNGQEVKAGDVLGQIGQSGRAEFPHLHLSVRKDGIPVDPFDPDGTLACDSPGDSTLWADTPPYQPGGLVDVGLTDIIPEYADVKAGIAGADTLPATAPALVVYGFSFGTQKDDVMRLSLTGPEGEVISRDTKLERNHAQAFRAVGKRLRGRATWPEGTYAGTATLIRGDTVISILRTEITIAGSD</sequence>
<comment type="caution">
    <text evidence="4">The sequence shown here is derived from an EMBL/GenBank/DDBJ whole genome shotgun (WGS) entry which is preliminary data.</text>
</comment>
<dbReference type="InterPro" id="IPR016047">
    <property type="entry name" value="M23ase_b-sheet_dom"/>
</dbReference>
<feature type="chain" id="PRO_5026977936" evidence="2">
    <location>
        <begin position="20"/>
        <end position="326"/>
    </location>
</feature>
<reference evidence="4 5" key="1">
    <citation type="submission" date="2020-01" db="EMBL/GenBank/DDBJ databases">
        <title>Sulfitobacter sediminilitoris sp. nov., isolated from a tidal flat.</title>
        <authorList>
            <person name="Park S."/>
            <person name="Yoon J.-H."/>
        </authorList>
    </citation>
    <scope>NUCLEOTIDE SEQUENCE [LARGE SCALE GENOMIC DNA]</scope>
    <source>
        <strain evidence="4 5">JBTF-M27</strain>
    </source>
</reference>
<gene>
    <name evidence="4" type="ORF">GV827_08940</name>
</gene>
<proteinExistence type="predicted"/>
<dbReference type="SUPFAM" id="SSF51261">
    <property type="entry name" value="Duplicated hybrid motif"/>
    <property type="match status" value="1"/>
</dbReference>
<dbReference type="PANTHER" id="PTHR21666">
    <property type="entry name" value="PEPTIDASE-RELATED"/>
    <property type="match status" value="1"/>
</dbReference>
<evidence type="ECO:0000313" key="5">
    <source>
        <dbReference type="Proteomes" id="UP000468591"/>
    </source>
</evidence>
<evidence type="ECO:0000259" key="3">
    <source>
        <dbReference type="Pfam" id="PF01551"/>
    </source>
</evidence>
<dbReference type="Gene3D" id="2.70.70.10">
    <property type="entry name" value="Glucose Permease (Domain IIA)"/>
    <property type="match status" value="1"/>
</dbReference>
<dbReference type="PANTHER" id="PTHR21666:SF289">
    <property type="entry name" value="L-ALA--D-GLU ENDOPEPTIDASE"/>
    <property type="match status" value="1"/>
</dbReference>
<feature type="signal peptide" evidence="2">
    <location>
        <begin position="1"/>
        <end position="19"/>
    </location>
</feature>
<dbReference type="EMBL" id="JAABNT010000004">
    <property type="protein sequence ID" value="NEK22527.1"/>
    <property type="molecule type" value="Genomic_DNA"/>
</dbReference>
<evidence type="ECO:0000256" key="2">
    <source>
        <dbReference type="SAM" id="SignalP"/>
    </source>
</evidence>
<dbReference type="AlphaFoldDB" id="A0A6P0C9J0"/>
<dbReference type="GO" id="GO:0004222">
    <property type="term" value="F:metalloendopeptidase activity"/>
    <property type="evidence" value="ECO:0007669"/>
    <property type="project" value="TreeGrafter"/>
</dbReference>
<dbReference type="InterPro" id="IPR011055">
    <property type="entry name" value="Dup_hybrid_motif"/>
</dbReference>
<dbReference type="RefSeq" id="WP_164353446.1">
    <property type="nucleotide sequence ID" value="NZ_JAABNT010000004.1"/>
</dbReference>
<evidence type="ECO:0000313" key="4">
    <source>
        <dbReference type="EMBL" id="NEK22527.1"/>
    </source>
</evidence>
<name>A0A6P0C9J0_9RHOB</name>
<dbReference type="InterPro" id="IPR050570">
    <property type="entry name" value="Cell_wall_metabolism_enzyme"/>
</dbReference>
<dbReference type="CDD" id="cd12797">
    <property type="entry name" value="M23_peptidase"/>
    <property type="match status" value="1"/>
</dbReference>
<feature type="domain" description="M23ase beta-sheet core" evidence="3">
    <location>
        <begin position="62"/>
        <end position="180"/>
    </location>
</feature>
<protein>
    <submittedName>
        <fullName evidence="4">Peptidoglycan DD-metalloendopeptidase family protein</fullName>
    </submittedName>
</protein>